<evidence type="ECO:0000256" key="1">
    <source>
        <dbReference type="SAM" id="Phobius"/>
    </source>
</evidence>
<dbReference type="EMBL" id="JAVRHZ010000001">
    <property type="protein sequence ID" value="MDT0554843.1"/>
    <property type="molecule type" value="Genomic_DNA"/>
</dbReference>
<proteinExistence type="predicted"/>
<name>A0ABU2Y9H9_9FLAO</name>
<comment type="caution">
    <text evidence="2">The sequence shown here is derived from an EMBL/GenBank/DDBJ whole genome shotgun (WGS) entry which is preliminary data.</text>
</comment>
<protein>
    <submittedName>
        <fullName evidence="2">Uncharacterized protein</fullName>
    </submittedName>
</protein>
<accession>A0ABU2Y9H9</accession>
<keyword evidence="1" id="KW-0472">Membrane</keyword>
<evidence type="ECO:0000313" key="2">
    <source>
        <dbReference type="EMBL" id="MDT0554843.1"/>
    </source>
</evidence>
<keyword evidence="1" id="KW-0812">Transmembrane</keyword>
<feature type="transmembrane region" description="Helical" evidence="1">
    <location>
        <begin position="20"/>
        <end position="41"/>
    </location>
</feature>
<dbReference type="RefSeq" id="WP_311331800.1">
    <property type="nucleotide sequence ID" value="NZ_JAVRHZ010000001.1"/>
</dbReference>
<evidence type="ECO:0000313" key="3">
    <source>
        <dbReference type="Proteomes" id="UP001254488"/>
    </source>
</evidence>
<sequence length="241" mass="28071">MKLFSKSRKKSVTKKRLGNYLLYAIGEIILVVIGILIAVSINNLNEARKTKLQVQDIAEQVHKKIKDDIAEIDMLTMSLNEDLKLYNLYLANIDTLTEKQKKYRRSQAPYLVTYSVDFLPFNPVISTSIDKATITNDSLSLKLLDIEQVYKQGDKNLKLTEQPVLQELLNNINYIKDNFSWYEKFLNGEKFTLEEYSYFESSDYRNRVVHMKSFYLESYSGLLEVIKGELVRLQGELEELL</sequence>
<dbReference type="Proteomes" id="UP001254488">
    <property type="component" value="Unassembled WGS sequence"/>
</dbReference>
<keyword evidence="3" id="KW-1185">Reference proteome</keyword>
<keyword evidence="1" id="KW-1133">Transmembrane helix</keyword>
<organism evidence="2 3">
    <name type="scientific">Patiriisocius hiemis</name>
    <dbReference type="NCBI Taxonomy" id="3075604"/>
    <lineage>
        <taxon>Bacteria</taxon>
        <taxon>Pseudomonadati</taxon>
        <taxon>Bacteroidota</taxon>
        <taxon>Flavobacteriia</taxon>
        <taxon>Flavobacteriales</taxon>
        <taxon>Flavobacteriaceae</taxon>
        <taxon>Patiriisocius</taxon>
    </lineage>
</organism>
<gene>
    <name evidence="2" type="ORF">RM538_02440</name>
</gene>
<reference evidence="2 3" key="1">
    <citation type="submission" date="2023-09" db="EMBL/GenBank/DDBJ databases">
        <authorList>
            <person name="Rey-Velasco X."/>
        </authorList>
    </citation>
    <scope>NUCLEOTIDE SEQUENCE [LARGE SCALE GENOMIC DNA]</scope>
    <source>
        <strain evidence="2 3">W242</strain>
    </source>
</reference>